<dbReference type="Proteomes" id="UP001431935">
    <property type="component" value="Chromosome"/>
</dbReference>
<evidence type="ECO:0000313" key="1">
    <source>
        <dbReference type="EMBL" id="WVN21623.1"/>
    </source>
</evidence>
<dbReference type="EMBL" id="CP143578">
    <property type="protein sequence ID" value="WVN21623.1"/>
    <property type="molecule type" value="Genomic_DNA"/>
</dbReference>
<accession>A0ABZ2AKU0</accession>
<sequence>MSNQNQTFKININFLDNKTLSIRNGQLFINIDDEDEWAKADLEAIMAYENTVVKIKDLNDQKEFYLFLINTNIIIKDNIITINTFNKMTVYKQNNKASFNKNELREVVEKINYLESLQKIGLNLDQFMEQKLLKQKLYILKIQKNLKLVKENDYEIKK</sequence>
<proteinExistence type="predicted"/>
<organism evidence="1 2">
    <name type="scientific">Metamycoplasma gateae</name>
    <dbReference type="NCBI Taxonomy" id="35769"/>
    <lineage>
        <taxon>Bacteria</taxon>
        <taxon>Bacillati</taxon>
        <taxon>Mycoplasmatota</taxon>
        <taxon>Mycoplasmoidales</taxon>
        <taxon>Metamycoplasmataceae</taxon>
        <taxon>Metamycoplasma</taxon>
    </lineage>
</organism>
<name>A0ABZ2AKU0_9BACT</name>
<reference evidence="1" key="1">
    <citation type="submission" date="2024-01" db="EMBL/GenBank/DDBJ databases">
        <title>Complete genome sequence of Mycoplasma gateae strain 3700.</title>
        <authorList>
            <person name="Spergser J."/>
        </authorList>
    </citation>
    <scope>NUCLEOTIDE SEQUENCE [LARGE SCALE GENOMIC DNA]</scope>
    <source>
        <strain evidence="1">3700</strain>
    </source>
</reference>
<protein>
    <submittedName>
        <fullName evidence="1">Uncharacterized protein</fullName>
    </submittedName>
</protein>
<keyword evidence="2" id="KW-1185">Reference proteome</keyword>
<evidence type="ECO:0000313" key="2">
    <source>
        <dbReference type="Proteomes" id="UP001431935"/>
    </source>
</evidence>
<gene>
    <name evidence="1" type="ORF">V2E26_01355</name>
</gene>
<dbReference type="RefSeq" id="WP_330463654.1">
    <property type="nucleotide sequence ID" value="NZ_CP143578.1"/>
</dbReference>
<dbReference type="NCBIfam" id="NF045935">
    <property type="entry name" value="MSC_0621_epsi"/>
    <property type="match status" value="1"/>
</dbReference>